<proteinExistence type="predicted"/>
<gene>
    <name evidence="2" type="ORF">EV702DRAFT_1042302</name>
</gene>
<dbReference type="Proteomes" id="UP000714275">
    <property type="component" value="Unassembled WGS sequence"/>
</dbReference>
<protein>
    <recommendedName>
        <fullName evidence="4">Secreted protein</fullName>
    </recommendedName>
</protein>
<dbReference type="AlphaFoldDB" id="A0A9P7A2R1"/>
<keyword evidence="3" id="KW-1185">Reference proteome</keyword>
<feature type="chain" id="PRO_5040380183" description="Secreted protein" evidence="1">
    <location>
        <begin position="18"/>
        <end position="107"/>
    </location>
</feature>
<feature type="signal peptide" evidence="1">
    <location>
        <begin position="1"/>
        <end position="17"/>
    </location>
</feature>
<organism evidence="2 3">
    <name type="scientific">Suillus placidus</name>
    <dbReference type="NCBI Taxonomy" id="48579"/>
    <lineage>
        <taxon>Eukaryota</taxon>
        <taxon>Fungi</taxon>
        <taxon>Dikarya</taxon>
        <taxon>Basidiomycota</taxon>
        <taxon>Agaricomycotina</taxon>
        <taxon>Agaricomycetes</taxon>
        <taxon>Agaricomycetidae</taxon>
        <taxon>Boletales</taxon>
        <taxon>Suillineae</taxon>
        <taxon>Suillaceae</taxon>
        <taxon>Suillus</taxon>
    </lineage>
</organism>
<keyword evidence="1" id="KW-0732">Signal</keyword>
<evidence type="ECO:0000313" key="3">
    <source>
        <dbReference type="Proteomes" id="UP000714275"/>
    </source>
</evidence>
<sequence length="107" mass="11756">MAMTMVVGATFALPSGAFPVILSALLPPHSLSPRDINLTSIKYTHLHPRGHRQDACDFALAFEIARRPNRDSWNVYNESKVVDMTVSTDFGLTRVSTALTIIRNAAT</sequence>
<reference evidence="2" key="1">
    <citation type="journal article" date="2020" name="New Phytol.">
        <title>Comparative genomics reveals dynamic genome evolution in host specialist ectomycorrhizal fungi.</title>
        <authorList>
            <person name="Lofgren L.A."/>
            <person name="Nguyen N.H."/>
            <person name="Vilgalys R."/>
            <person name="Ruytinx J."/>
            <person name="Liao H.L."/>
            <person name="Branco S."/>
            <person name="Kuo A."/>
            <person name="LaButti K."/>
            <person name="Lipzen A."/>
            <person name="Andreopoulos W."/>
            <person name="Pangilinan J."/>
            <person name="Riley R."/>
            <person name="Hundley H."/>
            <person name="Na H."/>
            <person name="Barry K."/>
            <person name="Grigoriev I.V."/>
            <person name="Stajich J.E."/>
            <person name="Kennedy P.G."/>
        </authorList>
    </citation>
    <scope>NUCLEOTIDE SEQUENCE</scope>
    <source>
        <strain evidence="2">DOB743</strain>
    </source>
</reference>
<dbReference type="EMBL" id="JABBWD010000006">
    <property type="protein sequence ID" value="KAG1781161.1"/>
    <property type="molecule type" value="Genomic_DNA"/>
</dbReference>
<comment type="caution">
    <text evidence="2">The sequence shown here is derived from an EMBL/GenBank/DDBJ whole genome shotgun (WGS) entry which is preliminary data.</text>
</comment>
<accession>A0A9P7A2R1</accession>
<evidence type="ECO:0000256" key="1">
    <source>
        <dbReference type="SAM" id="SignalP"/>
    </source>
</evidence>
<name>A0A9P7A2R1_9AGAM</name>
<evidence type="ECO:0008006" key="4">
    <source>
        <dbReference type="Google" id="ProtNLM"/>
    </source>
</evidence>
<evidence type="ECO:0000313" key="2">
    <source>
        <dbReference type="EMBL" id="KAG1781161.1"/>
    </source>
</evidence>